<evidence type="ECO:0000313" key="1">
    <source>
        <dbReference type="EMBL" id="MDT8840098.1"/>
    </source>
</evidence>
<organism evidence="1 2">
    <name type="scientific">Paraburkholderia fungorum</name>
    <dbReference type="NCBI Taxonomy" id="134537"/>
    <lineage>
        <taxon>Bacteria</taxon>
        <taxon>Pseudomonadati</taxon>
        <taxon>Pseudomonadota</taxon>
        <taxon>Betaproteobacteria</taxon>
        <taxon>Burkholderiales</taxon>
        <taxon>Burkholderiaceae</taxon>
        <taxon>Paraburkholderia</taxon>
    </lineage>
</organism>
<evidence type="ECO:0000313" key="2">
    <source>
        <dbReference type="Proteomes" id="UP001246473"/>
    </source>
</evidence>
<sequence>MHTNTISYQAAGRSFEVRLSSTTEGYTARVFEKLGTRGIVQVALRSRLTWLIAPSTFYRLRRHYRGELLGLIQGDLKNQAVDRVVGEPERGDFDCYIRANLRGWPEGYPDAVDDDMKDWLDALDSERERVTE</sequence>
<dbReference type="RefSeq" id="WP_315696985.1">
    <property type="nucleotide sequence ID" value="NZ_JANSLM010000008.1"/>
</dbReference>
<protein>
    <submittedName>
        <fullName evidence="1">Uncharacterized protein</fullName>
    </submittedName>
</protein>
<dbReference type="AlphaFoldDB" id="A0AAP5QAF4"/>
<comment type="caution">
    <text evidence="1">The sequence shown here is derived from an EMBL/GenBank/DDBJ whole genome shotgun (WGS) entry which is preliminary data.</text>
</comment>
<gene>
    <name evidence="1" type="ORF">ParKJ_21985</name>
</gene>
<accession>A0AAP5QAF4</accession>
<dbReference type="Proteomes" id="UP001246473">
    <property type="component" value="Unassembled WGS sequence"/>
</dbReference>
<reference evidence="1" key="1">
    <citation type="submission" date="2022-08" db="EMBL/GenBank/DDBJ databases">
        <authorList>
            <person name="Kim S.-J."/>
        </authorList>
    </citation>
    <scope>NUCLEOTIDE SEQUENCE</scope>
    <source>
        <strain evidence="1">KJ</strain>
    </source>
</reference>
<proteinExistence type="predicted"/>
<dbReference type="EMBL" id="JANSLM010000008">
    <property type="protein sequence ID" value="MDT8840098.1"/>
    <property type="molecule type" value="Genomic_DNA"/>
</dbReference>
<name>A0AAP5QAF4_9BURK</name>